<dbReference type="InterPro" id="IPR011050">
    <property type="entry name" value="Pectin_lyase_fold/virulence"/>
</dbReference>
<dbReference type="Proteomes" id="UP000249016">
    <property type="component" value="Unassembled WGS sequence"/>
</dbReference>
<dbReference type="AlphaFoldDB" id="A0A327NCU4"/>
<proteinExistence type="predicted"/>
<reference evidence="2 3" key="1">
    <citation type="submission" date="2018-06" db="EMBL/GenBank/DDBJ databases">
        <title>Spirosoma sp. HMF3257 Genome sequencing and assembly.</title>
        <authorList>
            <person name="Kang H."/>
            <person name="Cha I."/>
            <person name="Kim H."/>
            <person name="Kang J."/>
            <person name="Joh K."/>
        </authorList>
    </citation>
    <scope>NUCLEOTIDE SEQUENCE [LARGE SCALE GENOMIC DNA]</scope>
    <source>
        <strain evidence="2 3">HMF3257</strain>
    </source>
</reference>
<dbReference type="SUPFAM" id="SSF48726">
    <property type="entry name" value="Immunoglobulin"/>
    <property type="match status" value="1"/>
</dbReference>
<evidence type="ECO:0000313" key="3">
    <source>
        <dbReference type="Proteomes" id="UP000249016"/>
    </source>
</evidence>
<dbReference type="PROSITE" id="PS50835">
    <property type="entry name" value="IG_LIKE"/>
    <property type="match status" value="1"/>
</dbReference>
<dbReference type="SMART" id="SM00409">
    <property type="entry name" value="IG"/>
    <property type="match status" value="2"/>
</dbReference>
<dbReference type="OrthoDB" id="960258at2"/>
<keyword evidence="3" id="KW-1185">Reference proteome</keyword>
<dbReference type="InterPro" id="IPR036179">
    <property type="entry name" value="Ig-like_dom_sf"/>
</dbReference>
<dbReference type="SUPFAM" id="SSF51126">
    <property type="entry name" value="Pectin lyase-like"/>
    <property type="match status" value="1"/>
</dbReference>
<dbReference type="Gene3D" id="2.60.40.10">
    <property type="entry name" value="Immunoglobulins"/>
    <property type="match status" value="2"/>
</dbReference>
<evidence type="ECO:0000259" key="1">
    <source>
        <dbReference type="PROSITE" id="PS50835"/>
    </source>
</evidence>
<evidence type="ECO:0000313" key="2">
    <source>
        <dbReference type="EMBL" id="RAI73070.1"/>
    </source>
</evidence>
<gene>
    <name evidence="2" type="ORF">HMF3257_37335</name>
</gene>
<sequence length="493" mass="49009">MYNDGRLSGVSIPVLTNCVLQGNSAAGHGGAMLNNGSSNGQSIPVLTNCSLQGNSAAGFGGAMYNIGSNGVSSPVVVNCVLWDNRGSNSVVNSSATVQLRYSLYEPVVVTTGVDITGPGNLTTTTSPFVSTASTMLTNCALAIGSADPATTSATVGTTDLAGNARFTNGRLDIGAYQYQGEVFDQVRAITVQPVAGTAVSAGTSVSIPVSATGLGTSFSYQWYKGVALLSGQTSATLSLPMTTTADEGTYRVVISSSCNSLTSTTFSLTVDATPTVAGFTTLDNTVCAGSPITFTATVGIVTGSYTYTITNGTSTSIGTTSNTSFSQTLTASGSGVQTFTLTVADNGASAIASTTVTVNALPSLTVTASPSLVITAGGSVNLTASGADQYVWSNASTANPLIVSNVTSATVLSVTGTTGGCSATASVAVSVTQPASVILAGTATGSISACAGTASGNVQSFTVSASNLSADLVATARRVSRFRPSRAVASDLR</sequence>
<organism evidence="2 3">
    <name type="scientific">Spirosoma telluris</name>
    <dbReference type="NCBI Taxonomy" id="2183553"/>
    <lineage>
        <taxon>Bacteria</taxon>
        <taxon>Pseudomonadati</taxon>
        <taxon>Bacteroidota</taxon>
        <taxon>Cytophagia</taxon>
        <taxon>Cytophagales</taxon>
        <taxon>Cytophagaceae</taxon>
        <taxon>Spirosoma</taxon>
    </lineage>
</organism>
<dbReference type="InterPro" id="IPR007110">
    <property type="entry name" value="Ig-like_dom"/>
</dbReference>
<comment type="caution">
    <text evidence="2">The sequence shown here is derived from an EMBL/GenBank/DDBJ whole genome shotgun (WGS) entry which is preliminary data.</text>
</comment>
<dbReference type="InterPro" id="IPR013783">
    <property type="entry name" value="Ig-like_fold"/>
</dbReference>
<dbReference type="RefSeq" id="WP_111350818.1">
    <property type="nucleotide sequence ID" value="NZ_QLII01000002.1"/>
</dbReference>
<dbReference type="InterPro" id="IPR003599">
    <property type="entry name" value="Ig_sub"/>
</dbReference>
<dbReference type="EMBL" id="QLII01000002">
    <property type="protein sequence ID" value="RAI73070.1"/>
    <property type="molecule type" value="Genomic_DNA"/>
</dbReference>
<feature type="domain" description="Ig-like" evidence="1">
    <location>
        <begin position="187"/>
        <end position="269"/>
    </location>
</feature>
<accession>A0A327NCU4</accession>
<name>A0A327NCU4_9BACT</name>
<protein>
    <recommendedName>
        <fullName evidence="1">Ig-like domain-containing protein</fullName>
    </recommendedName>
</protein>